<proteinExistence type="predicted"/>
<keyword evidence="4 6" id="KW-0472">Membrane</keyword>
<dbReference type="PANTHER" id="PTHR23502">
    <property type="entry name" value="MAJOR FACILITATOR SUPERFAMILY"/>
    <property type="match status" value="1"/>
</dbReference>
<feature type="transmembrane region" description="Helical" evidence="6">
    <location>
        <begin position="141"/>
        <end position="159"/>
    </location>
</feature>
<evidence type="ECO:0000256" key="4">
    <source>
        <dbReference type="ARBA" id="ARBA00023136"/>
    </source>
</evidence>
<dbReference type="Proteomes" id="UP000182658">
    <property type="component" value="Unassembled WGS sequence"/>
</dbReference>
<feature type="region of interest" description="Disordered" evidence="5">
    <location>
        <begin position="1"/>
        <end position="42"/>
    </location>
</feature>
<feature type="transmembrane region" description="Helical" evidence="6">
    <location>
        <begin position="382"/>
        <end position="403"/>
    </location>
</feature>
<feature type="transmembrane region" description="Helical" evidence="6">
    <location>
        <begin position="171"/>
        <end position="193"/>
    </location>
</feature>
<keyword evidence="2 6" id="KW-0812">Transmembrane</keyword>
<sequence length="516" mass="57172">MAAMQSARDDETKHHDQQVESAQGEVWPNAITETDAPEKGDVAQRTDRHGLVLIPQPSHFKDDPLNWPQWFKWVVLLQVSFLAFLGPFNSAVVNPALVPLTKLFHVPVTDGPYQTTTVIVAVGVAPLFWTPLANVYGRRPIYILSTLIGIAATIGSGAAKSWSTLLVARAFSGIGMGSAMSIGVATVNDIFFLHERGTKMGIWTVFLTNGPHVAPVIGGYLAQRAGVRWCYYLPAIITGAAFVVMIFCFPETLFSRSPENLAKHKERTYTQMLFNFRSNALLDRKLTLRSFIRPFEMLRYPSVTLTFVYYIVSFAFSSILPAVTVAILFTKIYHFDTGIIGLMLGLPLLVGSALGEFLSGPLSDWFVYRYAKTHGGHRKPEARLPAILASLLLCPAGIIIYGVCLQRKTHWMGPVAGMAISSFGLQLVTTVCYAYCSDCYKPQSGEIGSLYNFGRQVWAFPLGFYALPMANKITIEWAWITLALLMALTSLGVVVLMFKGEKWRVKLGQPQFHKDI</sequence>
<feature type="transmembrane region" description="Helical" evidence="6">
    <location>
        <begin position="111"/>
        <end position="129"/>
    </location>
</feature>
<dbReference type="PANTHER" id="PTHR23502:SF181">
    <property type="entry name" value="MAJOR FACILITATOR SUPERFAMILY (MFS) PROFILE DOMAIN-CONTAINING PROTEIN"/>
    <property type="match status" value="1"/>
</dbReference>
<dbReference type="SUPFAM" id="SSF103473">
    <property type="entry name" value="MFS general substrate transporter"/>
    <property type="match status" value="1"/>
</dbReference>
<evidence type="ECO:0000256" key="6">
    <source>
        <dbReference type="SAM" id="Phobius"/>
    </source>
</evidence>
<accession>A0A1J7J0V6</accession>
<dbReference type="GO" id="GO:0005886">
    <property type="term" value="C:plasma membrane"/>
    <property type="evidence" value="ECO:0007669"/>
    <property type="project" value="TreeGrafter"/>
</dbReference>
<comment type="subcellular location">
    <subcellularLocation>
        <location evidence="1">Membrane</location>
        <topology evidence="1">Multi-pass membrane protein</topology>
    </subcellularLocation>
</comment>
<dbReference type="Gene3D" id="1.20.1250.20">
    <property type="entry name" value="MFS general substrate transporter like domains"/>
    <property type="match status" value="1"/>
</dbReference>
<dbReference type="Pfam" id="PF07690">
    <property type="entry name" value="MFS_1"/>
    <property type="match status" value="1"/>
</dbReference>
<feature type="transmembrane region" description="Helical" evidence="6">
    <location>
        <begin position="307"/>
        <end position="329"/>
    </location>
</feature>
<dbReference type="AlphaFoldDB" id="A0A1J7J0V6"/>
<dbReference type="InterPro" id="IPR020846">
    <property type="entry name" value="MFS_dom"/>
</dbReference>
<dbReference type="InParanoid" id="A0A1J7J0V6"/>
<keyword evidence="9" id="KW-1185">Reference proteome</keyword>
<evidence type="ECO:0000313" key="9">
    <source>
        <dbReference type="Proteomes" id="UP000182658"/>
    </source>
</evidence>
<gene>
    <name evidence="8" type="ORF">CONLIGDRAFT_493259</name>
</gene>
<feature type="compositionally biased region" description="Basic and acidic residues" evidence="5">
    <location>
        <begin position="7"/>
        <end position="18"/>
    </location>
</feature>
<evidence type="ECO:0000256" key="3">
    <source>
        <dbReference type="ARBA" id="ARBA00022989"/>
    </source>
</evidence>
<protein>
    <submittedName>
        <fullName evidence="8">MFS general substrate transporter</fullName>
    </submittedName>
</protein>
<name>A0A1J7J0V6_9PEZI</name>
<dbReference type="OrthoDB" id="2585655at2759"/>
<reference evidence="8 9" key="1">
    <citation type="submission" date="2016-10" db="EMBL/GenBank/DDBJ databases">
        <title>Draft genome sequence of Coniochaeta ligniaria NRRL30616, a lignocellulolytic fungus for bioabatement of inhibitors in plant biomass hydrolysates.</title>
        <authorList>
            <consortium name="DOE Joint Genome Institute"/>
            <person name="Jimenez D.J."/>
            <person name="Hector R.E."/>
            <person name="Riley R."/>
            <person name="Sun H."/>
            <person name="Grigoriev I.V."/>
            <person name="Van Elsas J.D."/>
            <person name="Nichols N.N."/>
        </authorList>
    </citation>
    <scope>NUCLEOTIDE SEQUENCE [LARGE SCALE GENOMIC DNA]</scope>
    <source>
        <strain evidence="8 9">NRRL 30616</strain>
    </source>
</reference>
<dbReference type="PROSITE" id="PS50850">
    <property type="entry name" value="MFS"/>
    <property type="match status" value="1"/>
</dbReference>
<evidence type="ECO:0000256" key="1">
    <source>
        <dbReference type="ARBA" id="ARBA00004141"/>
    </source>
</evidence>
<evidence type="ECO:0000256" key="2">
    <source>
        <dbReference type="ARBA" id="ARBA00022692"/>
    </source>
</evidence>
<dbReference type="InterPro" id="IPR036259">
    <property type="entry name" value="MFS_trans_sf"/>
</dbReference>
<evidence type="ECO:0000256" key="5">
    <source>
        <dbReference type="SAM" id="MobiDB-lite"/>
    </source>
</evidence>
<feature type="transmembrane region" description="Helical" evidence="6">
    <location>
        <begin position="341"/>
        <end position="362"/>
    </location>
</feature>
<dbReference type="GO" id="GO:0022857">
    <property type="term" value="F:transmembrane transporter activity"/>
    <property type="evidence" value="ECO:0007669"/>
    <property type="project" value="InterPro"/>
</dbReference>
<dbReference type="EMBL" id="KV875100">
    <property type="protein sequence ID" value="OIW26953.1"/>
    <property type="molecule type" value="Genomic_DNA"/>
</dbReference>
<evidence type="ECO:0000259" key="7">
    <source>
        <dbReference type="PROSITE" id="PS50850"/>
    </source>
</evidence>
<feature type="domain" description="Major facilitator superfamily (MFS) profile" evidence="7">
    <location>
        <begin position="75"/>
        <end position="516"/>
    </location>
</feature>
<dbReference type="InterPro" id="IPR011701">
    <property type="entry name" value="MFS"/>
</dbReference>
<feature type="transmembrane region" description="Helical" evidence="6">
    <location>
        <begin position="415"/>
        <end position="436"/>
    </location>
</feature>
<feature type="transmembrane region" description="Helical" evidence="6">
    <location>
        <begin position="70"/>
        <end position="91"/>
    </location>
</feature>
<feature type="transmembrane region" description="Helical" evidence="6">
    <location>
        <begin position="229"/>
        <end position="249"/>
    </location>
</feature>
<evidence type="ECO:0000313" key="8">
    <source>
        <dbReference type="EMBL" id="OIW26953.1"/>
    </source>
</evidence>
<feature type="transmembrane region" description="Helical" evidence="6">
    <location>
        <begin position="477"/>
        <end position="498"/>
    </location>
</feature>
<organism evidence="8 9">
    <name type="scientific">Coniochaeta ligniaria NRRL 30616</name>
    <dbReference type="NCBI Taxonomy" id="1408157"/>
    <lineage>
        <taxon>Eukaryota</taxon>
        <taxon>Fungi</taxon>
        <taxon>Dikarya</taxon>
        <taxon>Ascomycota</taxon>
        <taxon>Pezizomycotina</taxon>
        <taxon>Sordariomycetes</taxon>
        <taxon>Sordariomycetidae</taxon>
        <taxon>Coniochaetales</taxon>
        <taxon>Coniochaetaceae</taxon>
        <taxon>Coniochaeta</taxon>
    </lineage>
</organism>
<keyword evidence="3 6" id="KW-1133">Transmembrane helix</keyword>
<dbReference type="STRING" id="1408157.A0A1J7J0V6"/>